<dbReference type="InterPro" id="IPR000780">
    <property type="entry name" value="CheR_MeTrfase"/>
</dbReference>
<evidence type="ECO:0000256" key="1">
    <source>
        <dbReference type="ARBA" id="ARBA00001541"/>
    </source>
</evidence>
<feature type="domain" description="CheR-type methyltransferase" evidence="6">
    <location>
        <begin position="1"/>
        <end position="286"/>
    </location>
</feature>
<dbReference type="EMBL" id="UOGC01000127">
    <property type="protein sequence ID" value="VAX21840.1"/>
    <property type="molecule type" value="Genomic_DNA"/>
</dbReference>
<dbReference type="SUPFAM" id="SSF47757">
    <property type="entry name" value="Chemotaxis receptor methyltransferase CheR, N-terminal domain"/>
    <property type="match status" value="1"/>
</dbReference>
<dbReference type="InterPro" id="IPR029063">
    <property type="entry name" value="SAM-dependent_MTases_sf"/>
</dbReference>
<keyword evidence="5" id="KW-0949">S-adenosyl-L-methionine</keyword>
<dbReference type="AlphaFoldDB" id="A0A3B1CGS7"/>
<keyword evidence="3 7" id="KW-0489">Methyltransferase</keyword>
<evidence type="ECO:0000256" key="2">
    <source>
        <dbReference type="ARBA" id="ARBA00012534"/>
    </source>
</evidence>
<accession>A0A3B1CGS7</accession>
<dbReference type="InterPro" id="IPR050903">
    <property type="entry name" value="Bact_Chemotaxis_MeTrfase"/>
</dbReference>
<dbReference type="PRINTS" id="PR00996">
    <property type="entry name" value="CHERMTFRASE"/>
</dbReference>
<protein>
    <recommendedName>
        <fullName evidence="2">protein-glutamate O-methyltransferase</fullName>
        <ecNumber evidence="2">2.1.1.80</ecNumber>
    </recommendedName>
</protein>
<dbReference type="GO" id="GO:0008983">
    <property type="term" value="F:protein-glutamate O-methyltransferase activity"/>
    <property type="evidence" value="ECO:0007669"/>
    <property type="project" value="UniProtKB-EC"/>
</dbReference>
<keyword evidence="4 7" id="KW-0808">Transferase</keyword>
<sequence length="286" mass="32868">MELSVEVFKDLTSYVYNLCGLEIKEEKLYLIRQRLAPVAKSFGCADLRDLHTKLKQDNNPKLRDEVLSAITTNETSFFRDVHPFESFNDHIMPELTELVLQRKAKSHPRKGSKVRIWCAASSYGQEPYSIAMQIHEYLNANKGKRVVPEDFSILATDISPYALSKAIAGEYSELEISRGLSEERRKKYFLKENDIWVTHEKIQTMVEFRIINLTGPFTMLGGFDVIFCRNILIYFDKETKVKILKQFHQMLAGDGLLALGATENLYGLGVDFKSERNGKSVFYTRS</sequence>
<organism evidence="7">
    <name type="scientific">hydrothermal vent metagenome</name>
    <dbReference type="NCBI Taxonomy" id="652676"/>
    <lineage>
        <taxon>unclassified sequences</taxon>
        <taxon>metagenomes</taxon>
        <taxon>ecological metagenomes</taxon>
    </lineage>
</organism>
<evidence type="ECO:0000259" key="6">
    <source>
        <dbReference type="PROSITE" id="PS50123"/>
    </source>
</evidence>
<dbReference type="SUPFAM" id="SSF53335">
    <property type="entry name" value="S-adenosyl-L-methionine-dependent methyltransferases"/>
    <property type="match status" value="1"/>
</dbReference>
<dbReference type="Gene3D" id="3.40.50.150">
    <property type="entry name" value="Vaccinia Virus protein VP39"/>
    <property type="match status" value="1"/>
</dbReference>
<dbReference type="Pfam" id="PF01739">
    <property type="entry name" value="CheR"/>
    <property type="match status" value="1"/>
</dbReference>
<evidence type="ECO:0000313" key="7">
    <source>
        <dbReference type="EMBL" id="VAX21840.1"/>
    </source>
</evidence>
<evidence type="ECO:0000256" key="3">
    <source>
        <dbReference type="ARBA" id="ARBA00022603"/>
    </source>
</evidence>
<name>A0A3B1CGS7_9ZZZZ</name>
<dbReference type="InterPro" id="IPR022642">
    <property type="entry name" value="CheR_C"/>
</dbReference>
<proteinExistence type="predicted"/>
<gene>
    <name evidence="7" type="ORF">MNBD_NITROSPINAE01-278</name>
</gene>
<comment type="catalytic activity">
    <reaction evidence="1">
        <text>L-glutamyl-[protein] + S-adenosyl-L-methionine = [protein]-L-glutamate 5-O-methyl ester + S-adenosyl-L-homocysteine</text>
        <dbReference type="Rhea" id="RHEA:24452"/>
        <dbReference type="Rhea" id="RHEA-COMP:10208"/>
        <dbReference type="Rhea" id="RHEA-COMP:10311"/>
        <dbReference type="ChEBI" id="CHEBI:29973"/>
        <dbReference type="ChEBI" id="CHEBI:57856"/>
        <dbReference type="ChEBI" id="CHEBI:59789"/>
        <dbReference type="ChEBI" id="CHEBI:82795"/>
        <dbReference type="EC" id="2.1.1.80"/>
    </reaction>
</comment>
<dbReference type="SMART" id="SM00138">
    <property type="entry name" value="MeTrc"/>
    <property type="match status" value="1"/>
</dbReference>
<dbReference type="InterPro" id="IPR036804">
    <property type="entry name" value="CheR_N_sf"/>
</dbReference>
<reference evidence="7" key="1">
    <citation type="submission" date="2018-06" db="EMBL/GenBank/DDBJ databases">
        <authorList>
            <person name="Zhirakovskaya E."/>
        </authorList>
    </citation>
    <scope>NUCLEOTIDE SEQUENCE</scope>
</reference>
<dbReference type="PANTHER" id="PTHR24422">
    <property type="entry name" value="CHEMOTAXIS PROTEIN METHYLTRANSFERASE"/>
    <property type="match status" value="1"/>
</dbReference>
<dbReference type="Gene3D" id="1.10.155.10">
    <property type="entry name" value="Chemotaxis receptor methyltransferase CheR, N-terminal domain"/>
    <property type="match status" value="1"/>
</dbReference>
<dbReference type="PANTHER" id="PTHR24422:SF21">
    <property type="entry name" value="CHEMOTAXIS PROTEIN METHYLTRANSFERASE 1"/>
    <property type="match status" value="1"/>
</dbReference>
<evidence type="ECO:0000256" key="4">
    <source>
        <dbReference type="ARBA" id="ARBA00022679"/>
    </source>
</evidence>
<dbReference type="GO" id="GO:0032259">
    <property type="term" value="P:methylation"/>
    <property type="evidence" value="ECO:0007669"/>
    <property type="project" value="UniProtKB-KW"/>
</dbReference>
<dbReference type="EC" id="2.1.1.80" evidence="2"/>
<evidence type="ECO:0000256" key="5">
    <source>
        <dbReference type="ARBA" id="ARBA00022691"/>
    </source>
</evidence>
<dbReference type="PROSITE" id="PS50123">
    <property type="entry name" value="CHER"/>
    <property type="match status" value="1"/>
</dbReference>